<dbReference type="EC" id="1.5.1.3" evidence="3 7"/>
<evidence type="ECO:0000256" key="7">
    <source>
        <dbReference type="PIRNR" id="PIRNR000194"/>
    </source>
</evidence>
<dbReference type="InterPro" id="IPR001796">
    <property type="entry name" value="DHFR_dom"/>
</dbReference>
<dbReference type="GO" id="GO:0006730">
    <property type="term" value="P:one-carbon metabolic process"/>
    <property type="evidence" value="ECO:0007669"/>
    <property type="project" value="UniProtKB-KW"/>
</dbReference>
<dbReference type="RefSeq" id="WP_070790998.1">
    <property type="nucleotide sequence ID" value="NZ_MKIR01000001.1"/>
</dbReference>
<dbReference type="GO" id="GO:0046654">
    <property type="term" value="P:tetrahydrofolate biosynthetic process"/>
    <property type="evidence" value="ECO:0007669"/>
    <property type="project" value="UniProtKB-UniPathway"/>
</dbReference>
<protein>
    <recommendedName>
        <fullName evidence="3 7">Dihydrofolate reductase</fullName>
        <ecNumber evidence="3 7">1.5.1.3</ecNumber>
    </recommendedName>
</protein>
<evidence type="ECO:0000313" key="11">
    <source>
        <dbReference type="Proteomes" id="UP000178622"/>
    </source>
</evidence>
<comment type="pathway">
    <text evidence="1 7">Cofactor biosynthesis; tetrahydrofolate biosynthesis; 5,6,7,8-tetrahydrofolate from 7,8-dihydrofolate: step 1/1.</text>
</comment>
<dbReference type="EMBL" id="MKIR01000001">
    <property type="protein sequence ID" value="OFI50325.1"/>
    <property type="molecule type" value="Genomic_DNA"/>
</dbReference>
<dbReference type="AlphaFoldDB" id="A0A1E8GQ09"/>
<keyword evidence="4 7" id="KW-0554">One-carbon metabolism</keyword>
<dbReference type="PRINTS" id="PR00070">
    <property type="entry name" value="DHFR"/>
</dbReference>
<dbReference type="GO" id="GO:0050661">
    <property type="term" value="F:NADP binding"/>
    <property type="evidence" value="ECO:0007669"/>
    <property type="project" value="InterPro"/>
</dbReference>
<evidence type="ECO:0000256" key="3">
    <source>
        <dbReference type="ARBA" id="ARBA00012856"/>
    </source>
</evidence>
<keyword evidence="6 7" id="KW-0560">Oxidoreductase</keyword>
<keyword evidence="5 7" id="KW-0521">NADP</keyword>
<dbReference type="PANTHER" id="PTHR48069:SF3">
    <property type="entry name" value="DIHYDROFOLATE REDUCTASE"/>
    <property type="match status" value="1"/>
</dbReference>
<accession>A0A1E8GQ09</accession>
<keyword evidence="11" id="KW-1185">Reference proteome</keyword>
<dbReference type="SUPFAM" id="SSF53597">
    <property type="entry name" value="Dihydrofolate reductase-like"/>
    <property type="match status" value="1"/>
</dbReference>
<evidence type="ECO:0000256" key="5">
    <source>
        <dbReference type="ARBA" id="ARBA00022857"/>
    </source>
</evidence>
<dbReference type="GO" id="GO:0046452">
    <property type="term" value="P:dihydrofolate metabolic process"/>
    <property type="evidence" value="ECO:0007669"/>
    <property type="project" value="TreeGrafter"/>
</dbReference>
<feature type="domain" description="DHFR" evidence="9">
    <location>
        <begin position="1"/>
        <end position="164"/>
    </location>
</feature>
<dbReference type="Pfam" id="PF00186">
    <property type="entry name" value="DHFR_1"/>
    <property type="match status" value="1"/>
</dbReference>
<evidence type="ECO:0000256" key="6">
    <source>
        <dbReference type="ARBA" id="ARBA00023002"/>
    </source>
</evidence>
<dbReference type="InterPro" id="IPR024072">
    <property type="entry name" value="DHFR-like_dom_sf"/>
</dbReference>
<evidence type="ECO:0000313" key="10">
    <source>
        <dbReference type="EMBL" id="OFI50325.1"/>
    </source>
</evidence>
<reference evidence="11" key="1">
    <citation type="submission" date="2016-09" db="EMBL/GenBank/DDBJ databases">
        <title>Draft genome sequence of a novel species of the family Streptococcaceae isolated from flowers.</title>
        <authorList>
            <person name="Chuah L.-O."/>
            <person name="Yap K.-P."/>
            <person name="Thong K.L."/>
            <person name="Liong M.T."/>
            <person name="Ahmad R."/>
            <person name="Rusul G."/>
        </authorList>
    </citation>
    <scope>NUCLEOTIDE SEQUENCE [LARGE SCALE GENOMIC DNA]</scope>
    <source>
        <strain evidence="11">DF1</strain>
    </source>
</reference>
<proteinExistence type="inferred from homology"/>
<dbReference type="GO" id="GO:0046655">
    <property type="term" value="P:folic acid metabolic process"/>
    <property type="evidence" value="ECO:0007669"/>
    <property type="project" value="TreeGrafter"/>
</dbReference>
<evidence type="ECO:0000256" key="2">
    <source>
        <dbReference type="ARBA" id="ARBA00009539"/>
    </source>
</evidence>
<dbReference type="STRING" id="1859473.BG261_00105"/>
<dbReference type="CDD" id="cd00209">
    <property type="entry name" value="DHFR"/>
    <property type="match status" value="1"/>
</dbReference>
<dbReference type="Gene3D" id="3.40.430.10">
    <property type="entry name" value="Dihydrofolate Reductase, subunit A"/>
    <property type="match status" value="1"/>
</dbReference>
<dbReference type="PROSITE" id="PS00075">
    <property type="entry name" value="DHFR_1"/>
    <property type="match status" value="1"/>
</dbReference>
<dbReference type="InterPro" id="IPR017925">
    <property type="entry name" value="DHFR_CS"/>
</dbReference>
<comment type="catalytic activity">
    <reaction evidence="7">
        <text>(6S)-5,6,7,8-tetrahydrofolate + NADP(+) = 7,8-dihydrofolate + NADPH + H(+)</text>
        <dbReference type="Rhea" id="RHEA:15009"/>
        <dbReference type="ChEBI" id="CHEBI:15378"/>
        <dbReference type="ChEBI" id="CHEBI:57451"/>
        <dbReference type="ChEBI" id="CHEBI:57453"/>
        <dbReference type="ChEBI" id="CHEBI:57783"/>
        <dbReference type="ChEBI" id="CHEBI:58349"/>
        <dbReference type="EC" id="1.5.1.3"/>
    </reaction>
</comment>
<evidence type="ECO:0000256" key="1">
    <source>
        <dbReference type="ARBA" id="ARBA00004903"/>
    </source>
</evidence>
<gene>
    <name evidence="10" type="ORF">BG261_00105</name>
</gene>
<dbReference type="PANTHER" id="PTHR48069">
    <property type="entry name" value="DIHYDROFOLATE REDUCTASE"/>
    <property type="match status" value="1"/>
</dbReference>
<comment type="similarity">
    <text evidence="2 7 8">Belongs to the dihydrofolate reductase family.</text>
</comment>
<evidence type="ECO:0000259" key="9">
    <source>
        <dbReference type="PROSITE" id="PS51330"/>
    </source>
</evidence>
<dbReference type="PROSITE" id="PS51330">
    <property type="entry name" value="DHFR_2"/>
    <property type="match status" value="1"/>
</dbReference>
<dbReference type="GO" id="GO:0005829">
    <property type="term" value="C:cytosol"/>
    <property type="evidence" value="ECO:0007669"/>
    <property type="project" value="TreeGrafter"/>
</dbReference>
<dbReference type="Proteomes" id="UP000178622">
    <property type="component" value="Unassembled WGS sequence"/>
</dbReference>
<evidence type="ECO:0000256" key="8">
    <source>
        <dbReference type="RuleBase" id="RU004474"/>
    </source>
</evidence>
<comment type="caution">
    <text evidence="10">The sequence shown here is derived from an EMBL/GenBank/DDBJ whole genome shotgun (WGS) entry which is preliminary data.</text>
</comment>
<dbReference type="OrthoDB" id="9804315at2"/>
<dbReference type="PIRSF" id="PIRSF000194">
    <property type="entry name" value="DHFR"/>
    <property type="match status" value="1"/>
</dbReference>
<organism evidence="10 11">
    <name type="scientific">Floricoccus tropicus</name>
    <dbReference type="NCBI Taxonomy" id="1859473"/>
    <lineage>
        <taxon>Bacteria</taxon>
        <taxon>Bacillati</taxon>
        <taxon>Bacillota</taxon>
        <taxon>Bacilli</taxon>
        <taxon>Lactobacillales</taxon>
        <taxon>Streptococcaceae</taxon>
        <taxon>Floricoccus</taxon>
    </lineage>
</organism>
<dbReference type="GO" id="GO:0004146">
    <property type="term" value="F:dihydrofolate reductase activity"/>
    <property type="evidence" value="ECO:0007669"/>
    <property type="project" value="UniProtKB-EC"/>
</dbReference>
<sequence>MIAGIWAEDENGLIGKDGTLPWRLPAELAHFKETTLDQAILMGRKTFDGMNKRALPRRTTIVLTTDKDYDAESDKILVMTNRDQVLDWYKNQDKDLYIIGGAQILDLFAQDITKLYRTIVHAKLVGDTYFPETFPISEFELARQELHEKDEANIYDFTVEVLDRKK</sequence>
<name>A0A1E8GQ09_9LACT</name>
<evidence type="ECO:0000256" key="4">
    <source>
        <dbReference type="ARBA" id="ARBA00022563"/>
    </source>
</evidence>
<comment type="function">
    <text evidence="7">Key enzyme in folate metabolism. Catalyzes an essential reaction for de novo glycine and purine synthesis, and for DNA precursor synthesis.</text>
</comment>
<dbReference type="InterPro" id="IPR012259">
    <property type="entry name" value="DHFR"/>
</dbReference>
<dbReference type="UniPathway" id="UPA00077">
    <property type="reaction ID" value="UER00158"/>
</dbReference>